<gene>
    <name evidence="5" type="ORF">L484_002650</name>
</gene>
<evidence type="ECO:0000256" key="2">
    <source>
        <dbReference type="SAM" id="MobiDB-lite"/>
    </source>
</evidence>
<dbReference type="SMART" id="SM00393">
    <property type="entry name" value="R3H"/>
    <property type="match status" value="1"/>
</dbReference>
<feature type="domain" description="SUZ" evidence="4">
    <location>
        <begin position="104"/>
        <end position="174"/>
    </location>
</feature>
<dbReference type="InterPro" id="IPR001374">
    <property type="entry name" value="R3H_dom"/>
</dbReference>
<feature type="compositionally biased region" description="Low complexity" evidence="2">
    <location>
        <begin position="171"/>
        <end position="181"/>
    </location>
</feature>
<dbReference type="InterPro" id="IPR051937">
    <property type="entry name" value="R3H_domain_containing"/>
</dbReference>
<dbReference type="PROSITE" id="PS51673">
    <property type="entry name" value="SUZ"/>
    <property type="match status" value="1"/>
</dbReference>
<dbReference type="PROSITE" id="PS51061">
    <property type="entry name" value="R3H"/>
    <property type="match status" value="1"/>
</dbReference>
<evidence type="ECO:0000313" key="6">
    <source>
        <dbReference type="Proteomes" id="UP000030645"/>
    </source>
</evidence>
<dbReference type="GO" id="GO:0003676">
    <property type="term" value="F:nucleic acid binding"/>
    <property type="evidence" value="ECO:0007669"/>
    <property type="project" value="UniProtKB-UniRule"/>
</dbReference>
<dbReference type="PANTHER" id="PTHR15672">
    <property type="entry name" value="CAMP-REGULATED PHOSPHOPROTEIN 21 RELATED R3H DOMAIN CONTAINING PROTEIN"/>
    <property type="match status" value="1"/>
</dbReference>
<proteinExistence type="predicted"/>
<feature type="domain" description="R3H" evidence="3">
    <location>
        <begin position="34"/>
        <end position="101"/>
    </location>
</feature>
<dbReference type="PANTHER" id="PTHR15672:SF15">
    <property type="entry name" value="SINGLE-STRANDED NUCLEIC ACID BINDING R3H PROTEIN"/>
    <property type="match status" value="1"/>
</dbReference>
<dbReference type="SUPFAM" id="SSF82708">
    <property type="entry name" value="R3H domain"/>
    <property type="match status" value="1"/>
</dbReference>
<accession>W9SHI2</accession>
<dbReference type="InterPro" id="IPR036867">
    <property type="entry name" value="R3H_dom_sf"/>
</dbReference>
<evidence type="ECO:0000259" key="4">
    <source>
        <dbReference type="PROSITE" id="PS51673"/>
    </source>
</evidence>
<keyword evidence="1" id="KW-0597">Phosphoprotein</keyword>
<evidence type="ECO:0000313" key="5">
    <source>
        <dbReference type="EMBL" id="EXC30128.1"/>
    </source>
</evidence>
<evidence type="ECO:0000259" key="3">
    <source>
        <dbReference type="PROSITE" id="PS51061"/>
    </source>
</evidence>
<dbReference type="eggNOG" id="KOG2953">
    <property type="taxonomic scope" value="Eukaryota"/>
</dbReference>
<sequence length="383" mass="43806">MDSSASNDVVPGLTEKESMVDPFLVEALQNPRHRLTILRMELDIQRFLHNSDQQQFEFQHFPTSYLRLAAHRVAQHYGLQTMVQDSGFDGQGNKILVRKTAESRYPSVRLSEIPAKQLEYDKPENVKLVIRPRPNKASVNEANRVGNKRNSFRSVEERKEEYDRARARIFSSPNSPDSNDSLSEASMDVKTVGSSLDENESSRNYIIDLEKNLGIKDISSSSRVAIFRDREKDRTDPDYDRSYERRNRASRRFAFYEMRRKPQGAEAYVRNFPANQNFVPHFNMQKIQPTFVQYDPVFPQIGQMPGTQTSLSYGPPSSPVMNPFCAMGLNQTSRDAAYMQWSTAAMMYAHSYEQSRHAGFQVHATALCDGFGVAKAVMCLEEI</sequence>
<dbReference type="Proteomes" id="UP000030645">
    <property type="component" value="Unassembled WGS sequence"/>
</dbReference>
<dbReference type="Pfam" id="PF12752">
    <property type="entry name" value="SUZ"/>
    <property type="match status" value="1"/>
</dbReference>
<dbReference type="InterPro" id="IPR024771">
    <property type="entry name" value="SUZ"/>
</dbReference>
<dbReference type="Pfam" id="PF01424">
    <property type="entry name" value="R3H"/>
    <property type="match status" value="1"/>
</dbReference>
<keyword evidence="6" id="KW-1185">Reference proteome</keyword>
<protein>
    <submittedName>
        <fullName evidence="5">R3H domain-containing protein 1</fullName>
    </submittedName>
</protein>
<reference evidence="6" key="1">
    <citation type="submission" date="2013-01" db="EMBL/GenBank/DDBJ databases">
        <title>Draft Genome Sequence of a Mulberry Tree, Morus notabilis C.K. Schneid.</title>
        <authorList>
            <person name="He N."/>
            <person name="Zhao S."/>
        </authorList>
    </citation>
    <scope>NUCLEOTIDE SEQUENCE</scope>
</reference>
<dbReference type="EMBL" id="KE346197">
    <property type="protein sequence ID" value="EXC30128.1"/>
    <property type="molecule type" value="Genomic_DNA"/>
</dbReference>
<dbReference type="STRING" id="981085.W9SHI2"/>
<dbReference type="Gene3D" id="3.30.1370.50">
    <property type="entry name" value="R3H-like domain"/>
    <property type="match status" value="1"/>
</dbReference>
<organism evidence="5 6">
    <name type="scientific">Morus notabilis</name>
    <dbReference type="NCBI Taxonomy" id="981085"/>
    <lineage>
        <taxon>Eukaryota</taxon>
        <taxon>Viridiplantae</taxon>
        <taxon>Streptophyta</taxon>
        <taxon>Embryophyta</taxon>
        <taxon>Tracheophyta</taxon>
        <taxon>Spermatophyta</taxon>
        <taxon>Magnoliopsida</taxon>
        <taxon>eudicotyledons</taxon>
        <taxon>Gunneridae</taxon>
        <taxon>Pentapetalae</taxon>
        <taxon>rosids</taxon>
        <taxon>fabids</taxon>
        <taxon>Rosales</taxon>
        <taxon>Moraceae</taxon>
        <taxon>Moreae</taxon>
        <taxon>Morus</taxon>
    </lineage>
</organism>
<feature type="region of interest" description="Disordered" evidence="2">
    <location>
        <begin position="166"/>
        <end position="197"/>
    </location>
</feature>
<dbReference type="CDD" id="cd02642">
    <property type="entry name" value="R3H_encore_like"/>
    <property type="match status" value="1"/>
</dbReference>
<name>W9SHI2_9ROSA</name>
<dbReference type="AlphaFoldDB" id="W9SHI2"/>
<evidence type="ECO:0000256" key="1">
    <source>
        <dbReference type="ARBA" id="ARBA00022553"/>
    </source>
</evidence>